<gene>
    <name evidence="2" type="ORF">UFOPK1961_01006</name>
</gene>
<dbReference type="Pfam" id="PF14030">
    <property type="entry name" value="DUF4245"/>
    <property type="match status" value="1"/>
</dbReference>
<feature type="transmembrane region" description="Helical" evidence="1">
    <location>
        <begin position="12"/>
        <end position="35"/>
    </location>
</feature>
<reference evidence="2" key="1">
    <citation type="submission" date="2020-05" db="EMBL/GenBank/DDBJ databases">
        <authorList>
            <person name="Chiriac C."/>
            <person name="Salcher M."/>
            <person name="Ghai R."/>
            <person name="Kavagutti S V."/>
        </authorList>
    </citation>
    <scope>NUCLEOTIDE SEQUENCE</scope>
</reference>
<dbReference type="InterPro" id="IPR025339">
    <property type="entry name" value="DUF4245"/>
</dbReference>
<dbReference type="EMBL" id="CAEZVJ010000132">
    <property type="protein sequence ID" value="CAB4634939.1"/>
    <property type="molecule type" value="Genomic_DNA"/>
</dbReference>
<proteinExistence type="predicted"/>
<organism evidence="2">
    <name type="scientific">freshwater metagenome</name>
    <dbReference type="NCBI Taxonomy" id="449393"/>
    <lineage>
        <taxon>unclassified sequences</taxon>
        <taxon>metagenomes</taxon>
        <taxon>ecological metagenomes</taxon>
    </lineage>
</organism>
<sequence>MSSAQERRNRQNIFTLIGALLGSLGSVLVVVLISIRPDPTSRAEIDWHVVHNDTPNPVLLVDPVFAESDGDWWANRADYSPGQNPEWYIGLITPTNGYVAIHQFTNGVSPEVAEVLDDVSASPVVINNLTWTRYDRSALESPGNYRNVYEITLPQGGILIVSGTADESEFELVASLALESVKVQGTGKG</sequence>
<dbReference type="AlphaFoldDB" id="A0A6J6JG86"/>
<keyword evidence="1" id="KW-0472">Membrane</keyword>
<evidence type="ECO:0000313" key="2">
    <source>
        <dbReference type="EMBL" id="CAB4634939.1"/>
    </source>
</evidence>
<keyword evidence="1" id="KW-0812">Transmembrane</keyword>
<evidence type="ECO:0000256" key="1">
    <source>
        <dbReference type="SAM" id="Phobius"/>
    </source>
</evidence>
<keyword evidence="1" id="KW-1133">Transmembrane helix</keyword>
<protein>
    <submittedName>
        <fullName evidence="2">Unannotated protein</fullName>
    </submittedName>
</protein>
<name>A0A6J6JG86_9ZZZZ</name>
<accession>A0A6J6JG86</accession>